<sequence length="232" mass="27971">MGLKYDDVLKLEQKYRYDFVGIDYRHDAVHGHIFVFRTIKEGKGKGNILIDLVHPTNIHAINVSLHGDCHFHIFKNESSIGDKPIEITENIFLEKIENVSNYEYYVSLKEQKYRIMNKISYNDSDYEYLPVVKYLLFTQYHEPLANMNSLELAPMFKLQKEHIWHNNRYFNFNRISSLDVDKQVNRKLDPSTPWWKVKNIIEDERKHWRKESEEKYNQLVHLKSLQEYFPIE</sequence>
<accession>A0A1S9T3X6</accession>
<gene>
    <name evidence="1" type="ORF">BW900_20730</name>
</gene>
<name>A0A1S9T3X6_BACMY</name>
<dbReference type="Proteomes" id="UP000190696">
    <property type="component" value="Unassembled WGS sequence"/>
</dbReference>
<organism evidence="1 2">
    <name type="scientific">Bacillus mycoides</name>
    <dbReference type="NCBI Taxonomy" id="1405"/>
    <lineage>
        <taxon>Bacteria</taxon>
        <taxon>Bacillati</taxon>
        <taxon>Bacillota</taxon>
        <taxon>Bacilli</taxon>
        <taxon>Bacillales</taxon>
        <taxon>Bacillaceae</taxon>
        <taxon>Bacillus</taxon>
        <taxon>Bacillus cereus group</taxon>
    </lineage>
</organism>
<comment type="caution">
    <text evidence="1">The sequence shown here is derived from an EMBL/GenBank/DDBJ whole genome shotgun (WGS) entry which is preliminary data.</text>
</comment>
<dbReference type="EMBL" id="MUAI01000022">
    <property type="protein sequence ID" value="OOR04714.1"/>
    <property type="molecule type" value="Genomic_DNA"/>
</dbReference>
<reference evidence="1 2" key="1">
    <citation type="submission" date="2017-01" db="EMBL/GenBank/DDBJ databases">
        <title>Bacillus cereus isolates.</title>
        <authorList>
            <person name="Beno S.M."/>
        </authorList>
    </citation>
    <scope>NUCLEOTIDE SEQUENCE [LARGE SCALE GENOMIC DNA]</scope>
    <source>
        <strain evidence="1 2">FSL W7-1108</strain>
    </source>
</reference>
<dbReference type="AlphaFoldDB" id="A0A1S9T3X6"/>
<proteinExistence type="predicted"/>
<evidence type="ECO:0000313" key="2">
    <source>
        <dbReference type="Proteomes" id="UP000190696"/>
    </source>
</evidence>
<protein>
    <submittedName>
        <fullName evidence="1">Uncharacterized protein</fullName>
    </submittedName>
</protein>
<evidence type="ECO:0000313" key="1">
    <source>
        <dbReference type="EMBL" id="OOR04714.1"/>
    </source>
</evidence>